<sequence>MTLPFLSRNLPSSSPSSPSFSSSFSSVASVHLSLFHLPMAFPLGTSPASLRFSRPSSVNSLPPPLFCRPGVCGLRRRQTSFVFASSSGISSESFPNHAAGESFAPHPSREYKQFPSSPSSSGSGTTNDKDSESRISDADDARPKNAGNGKAAARRARQRNAGSVYWDDSGANLAGSVAVTVGELKRCVAYEDSLYQTNTTMQDLGVIPASMDTDIPKSDAPVAVAMKANALGREADWLLDGRAVSSLPCRCDRCAKKFRYVHSTPVRAYLSRGQRGLTGLTSRNDETFVPVDTSNRADLTPILANAFMSSLPLRLLCPECTDPDDADTPKEWVTSSTDDQPQPARRR</sequence>
<feature type="region of interest" description="Disordered" evidence="1">
    <location>
        <begin position="325"/>
        <end position="347"/>
    </location>
</feature>
<proteinExistence type="predicted"/>
<comment type="caution">
    <text evidence="2">The sequence shown here is derived from an EMBL/GenBank/DDBJ whole genome shotgun (WGS) entry which is preliminary data.</text>
</comment>
<gene>
    <name evidence="2" type="ORF">PPROV_000149300</name>
</gene>
<feature type="compositionally biased region" description="Basic and acidic residues" evidence="1">
    <location>
        <begin position="127"/>
        <end position="143"/>
    </location>
</feature>
<dbReference type="AlphaFoldDB" id="A0A830H7U4"/>
<dbReference type="EMBL" id="BNJQ01000004">
    <property type="protein sequence ID" value="GHP02738.1"/>
    <property type="molecule type" value="Genomic_DNA"/>
</dbReference>
<evidence type="ECO:0000313" key="2">
    <source>
        <dbReference type="EMBL" id="GHP02738.1"/>
    </source>
</evidence>
<protein>
    <submittedName>
        <fullName evidence="2">Uncharacterized protein</fullName>
    </submittedName>
</protein>
<feature type="region of interest" description="Disordered" evidence="1">
    <location>
        <begin position="87"/>
        <end position="161"/>
    </location>
</feature>
<feature type="compositionally biased region" description="Low complexity" evidence="1">
    <location>
        <begin position="115"/>
        <end position="126"/>
    </location>
</feature>
<keyword evidence="3" id="KW-1185">Reference proteome</keyword>
<dbReference type="Proteomes" id="UP000660262">
    <property type="component" value="Unassembled WGS sequence"/>
</dbReference>
<name>A0A830H7U4_9CHLO</name>
<organism evidence="2 3">
    <name type="scientific">Pycnococcus provasolii</name>
    <dbReference type="NCBI Taxonomy" id="41880"/>
    <lineage>
        <taxon>Eukaryota</taxon>
        <taxon>Viridiplantae</taxon>
        <taxon>Chlorophyta</taxon>
        <taxon>Pseudoscourfieldiophyceae</taxon>
        <taxon>Pseudoscourfieldiales</taxon>
        <taxon>Pycnococcaceae</taxon>
        <taxon>Pycnococcus</taxon>
    </lineage>
</organism>
<evidence type="ECO:0000313" key="3">
    <source>
        <dbReference type="Proteomes" id="UP000660262"/>
    </source>
</evidence>
<accession>A0A830H7U4</accession>
<evidence type="ECO:0000256" key="1">
    <source>
        <dbReference type="SAM" id="MobiDB-lite"/>
    </source>
</evidence>
<reference evidence="2" key="1">
    <citation type="submission" date="2020-10" db="EMBL/GenBank/DDBJ databases">
        <title>Unveiling of a novel bifunctional photoreceptor, Dualchrome1, isolated from a cosmopolitan green alga.</title>
        <authorList>
            <person name="Suzuki S."/>
            <person name="Kawachi M."/>
        </authorList>
    </citation>
    <scope>NUCLEOTIDE SEQUENCE</scope>
    <source>
        <strain evidence="2">NIES 2893</strain>
    </source>
</reference>